<gene>
    <name evidence="2" type="ORF">UBAL3_95950043</name>
</gene>
<name>C6I0U4_9BACT</name>
<keyword evidence="1" id="KW-1133">Transmembrane helix</keyword>
<evidence type="ECO:0000256" key="1">
    <source>
        <dbReference type="SAM" id="Phobius"/>
    </source>
</evidence>
<reference evidence="2 3" key="1">
    <citation type="journal article" date="2009" name="Appl. Environ. Microbiol.">
        <title>Community genomic and proteomic analyses of chemoautotrophic iron-oxidizing "Leptospirillum rubarum" (Group II) and "Leptospirillum ferrodiazotrophum" (Group III) bacteria in acid mine drainage biofilms.</title>
        <authorList>
            <person name="Goltsman D.S."/>
            <person name="Denef V.J."/>
            <person name="Singer S.W."/>
            <person name="VerBerkmoes N.C."/>
            <person name="Lefsrud M."/>
            <person name="Mueller R.S."/>
            <person name="Dick G.J."/>
            <person name="Sun C.L."/>
            <person name="Wheeler K.E."/>
            <person name="Zemla A."/>
            <person name="Baker B.J."/>
            <person name="Hauser L."/>
            <person name="Land M."/>
            <person name="Shah M.B."/>
            <person name="Thelen M.P."/>
            <person name="Hettich R.L."/>
            <person name="Banfield J.F."/>
        </authorList>
    </citation>
    <scope>NUCLEOTIDE SEQUENCE [LARGE SCALE GENOMIC DNA]</scope>
</reference>
<dbReference type="EMBL" id="GG693888">
    <property type="protein sequence ID" value="EES51544.1"/>
    <property type="molecule type" value="Genomic_DNA"/>
</dbReference>
<evidence type="ECO:0000313" key="3">
    <source>
        <dbReference type="Proteomes" id="UP000009374"/>
    </source>
</evidence>
<dbReference type="Proteomes" id="UP000009374">
    <property type="component" value="Unassembled WGS sequence"/>
</dbReference>
<organism evidence="2 3">
    <name type="scientific">Leptospirillum ferrodiazotrophum</name>
    <dbReference type="NCBI Taxonomy" id="412449"/>
    <lineage>
        <taxon>Bacteria</taxon>
        <taxon>Pseudomonadati</taxon>
        <taxon>Nitrospirota</taxon>
        <taxon>Nitrospiria</taxon>
        <taxon>Nitrospirales</taxon>
        <taxon>Nitrospiraceae</taxon>
        <taxon>Leptospirillum</taxon>
    </lineage>
</organism>
<feature type="transmembrane region" description="Helical" evidence="1">
    <location>
        <begin position="43"/>
        <end position="62"/>
    </location>
</feature>
<protein>
    <submittedName>
        <fullName evidence="2">Uncharacterized protein</fullName>
    </submittedName>
</protein>
<keyword evidence="3" id="KW-1185">Reference proteome</keyword>
<feature type="transmembrane region" description="Helical" evidence="1">
    <location>
        <begin position="12"/>
        <end position="31"/>
    </location>
</feature>
<feature type="transmembrane region" description="Helical" evidence="1">
    <location>
        <begin position="82"/>
        <end position="102"/>
    </location>
</feature>
<sequence length="105" mass="11715">MNEKTFFITRLILYLGLEFLLIQGGMTANLYGVTHNIGGLEMISWFTITGSLAAAVGFGALLEEARPDIIDGTEPTTLYRLAPQLPWIFAFGLLFAESFIYFPKF</sequence>
<dbReference type="AlphaFoldDB" id="C6I0U4"/>
<proteinExistence type="predicted"/>
<evidence type="ECO:0000313" key="2">
    <source>
        <dbReference type="EMBL" id="EES51544.1"/>
    </source>
</evidence>
<accession>C6I0U4</accession>
<keyword evidence="1" id="KW-0812">Transmembrane</keyword>
<keyword evidence="1" id="KW-0472">Membrane</keyword>